<accession>A0A6G7Y365</accession>
<evidence type="ECO:0000313" key="2">
    <source>
        <dbReference type="Proteomes" id="UP000501058"/>
    </source>
</evidence>
<name>A0A6G7Y365_9ACTN</name>
<dbReference type="Pfam" id="PF18934">
    <property type="entry name" value="DUF5682"/>
    <property type="match status" value="1"/>
</dbReference>
<protein>
    <submittedName>
        <fullName evidence="1">ChaN family lipoprotein</fullName>
    </submittedName>
</protein>
<dbReference type="InterPro" id="IPR043737">
    <property type="entry name" value="DUF5682"/>
</dbReference>
<keyword evidence="2" id="KW-1185">Reference proteome</keyword>
<dbReference type="RefSeq" id="WP_166231652.1">
    <property type="nucleotide sequence ID" value="NZ_CP049865.1"/>
</dbReference>
<keyword evidence="1" id="KW-0449">Lipoprotein</keyword>
<dbReference type="Proteomes" id="UP000501058">
    <property type="component" value="Chromosome"/>
</dbReference>
<gene>
    <name evidence="1" type="ORF">G7070_02275</name>
</gene>
<reference evidence="1 2" key="1">
    <citation type="submission" date="2020-03" db="EMBL/GenBank/DDBJ databases">
        <title>Propioniciclava sp. nov., isolated from Hydrophilus acuminatus.</title>
        <authorList>
            <person name="Hyun D.-W."/>
            <person name="Bae J.-W."/>
        </authorList>
    </citation>
    <scope>NUCLEOTIDE SEQUENCE [LARGE SCALE GENOMIC DNA]</scope>
    <source>
        <strain evidence="1 2">HDW11</strain>
    </source>
</reference>
<dbReference type="EMBL" id="CP049865">
    <property type="protein sequence ID" value="QIK71324.1"/>
    <property type="molecule type" value="Genomic_DNA"/>
</dbReference>
<sequence length="308" mass="33194">MAALDPAALERVIWVPVRHHSPAAARAVTDLIESHRPEAVLIEGPAEFTAIDQLHLDHTLPIAIMTWVRYVADGQERQSHALYPFTVFSAEWQAIAAARRIGAATAFIDLPWADSLALRLAIDEPDDAVPLGEDDAAPTLREVEPGRDFFGTIAAHVGREDMSAVWDEFFEIDPGLDTATYLERAHAVGAGLRLSARDDDQGPSGPENVAREAHMAARIAETLASTTGPVLVLTGAFHTSGLQALLRGERPAARPVTPVPLPGRVTGTALVPTSYESLDAHRGYLAGQPNPGFYHRIFTTPPSGPRRP</sequence>
<dbReference type="KEGG" id="prv:G7070_02275"/>
<evidence type="ECO:0000313" key="1">
    <source>
        <dbReference type="EMBL" id="QIK71324.1"/>
    </source>
</evidence>
<proteinExistence type="predicted"/>
<organism evidence="1 2">
    <name type="scientific">Propioniciclava coleopterorum</name>
    <dbReference type="NCBI Taxonomy" id="2714937"/>
    <lineage>
        <taxon>Bacteria</taxon>
        <taxon>Bacillati</taxon>
        <taxon>Actinomycetota</taxon>
        <taxon>Actinomycetes</taxon>
        <taxon>Propionibacteriales</taxon>
        <taxon>Propionibacteriaceae</taxon>
        <taxon>Propioniciclava</taxon>
    </lineage>
</organism>
<dbReference type="AlphaFoldDB" id="A0A6G7Y365"/>